<name>A0A1Q3ACB3_ZYGRO</name>
<dbReference type="GO" id="GO:0072686">
    <property type="term" value="C:mitotic spindle"/>
    <property type="evidence" value="ECO:0007669"/>
    <property type="project" value="TreeGrafter"/>
</dbReference>
<evidence type="ECO:0000256" key="4">
    <source>
        <dbReference type="ARBA" id="ARBA00022829"/>
    </source>
</evidence>
<evidence type="ECO:0000313" key="6">
    <source>
        <dbReference type="EMBL" id="GAV53255.1"/>
    </source>
</evidence>
<comment type="caution">
    <text evidence="6">The sequence shown here is derived from an EMBL/GenBank/DDBJ whole genome shotgun (WGS) entry which is preliminary data.</text>
</comment>
<evidence type="ECO:0000259" key="5">
    <source>
        <dbReference type="PROSITE" id="PS51700"/>
    </source>
</evidence>
<dbReference type="PANTHER" id="PTHR12792">
    <property type="entry name" value="EXTRA SPINDLE POLES 1-RELATED"/>
    <property type="match status" value="1"/>
</dbReference>
<sequence>MPKQEEPLNEISLNTPAGKSNVLMCQPKLKYNKENAASTIDVHESLDQISSMLKDKRTTIRRKLEISDQLSSLYKLVKMGHMINFWKILSKYHLMFVVKLFNCDDSKAAQEEILHLYNETNSFPVGNLHELLLSDFNFCNEGYLSTLKILAMQAILKLRSCDDYEQTLLQVFSHDERYLLRDTNLKIHTVVKLLLNFYSLSPSYRMLFGLKFVQYVNQYNLMMGDYIKNMDVLSFERQLLRYVPRQNLTTYKLYLNSFYMEYTKHRQTPEKVMLSDILPSPAQEPLRDLLQLIDTQDEQQRLLAFKTEDLTKLTNESLKHSDVRKVLRLLRKVWNILRHDFSRGNKYKATFSDKTLIFINTKLADFRGGESDIMELLETLYEYCIDNGEQQRLNNITNTMFNCSVVLKNYDFLNSAARMEVSKYYIFKDPRSIRPMLKKFEKFISSSPAFKQASEIFSLIFNINFALNQPTFSSLQQFCQTVFGSVFLKLKLRNYANFPNCSEIMLALLYSNASSIHVPLESWSPTTQMLYSCLSGVFNLNTTEIINSSCTRGHMLQQYEILIKTAYCFNVEMSKHSTMNLVLITKRYMDKWVNLVMPSVDTISPFEIEMLKMLLQYLKFNNLDKTLIDLTDLLRTKEDFYASIATDIDFYRCSALIDLKMSNDLKLMKSSILNSSCNFDLKLEPLLNVLRLRLKFFLWEDDQSSFERLFIHELPLQKPALLDVDNNTKIPASKYLKIILFNIDLLGAASKLHISGGRLREAIIEAKKALKLSVCLLKKIDKISQRSRLDLILSLTFSYMNLVEAYIYVGVSRDCEYYIKEFSKVICDLGEPNVVFLSLHFLYQYYLLTEQTDLAVAALKKGNKAFNFIDGESNIWGLTLFLYDNEECEKVGDCLRIFFGDDLQKTFLLRYWELKMGYVVNTFECPPKYRGQNNINKINSMYRQVMQQLESDPFFKSMFDSIIAVPSCKYSWGEGNKVFQTPDKHFLKSNVNASPRSSSMTPRGKHIKQKFDRAAAIHNLENLKKFIEDMELVQLKNYEVSRLASFYSLTLSLLSSICPQKVTEKNLTDRLVLSDLPKCLPLFYDSIFSGINNEIYSNFHILPMKEISVPTSTEKEKLLHLQESFSKCNQSFNVISIDVCPSNESLLINKLESKSGKMINLRVPLDRTYTRDLDSHRMTFYEARNELISIVQESNATTSVEVTSAIKTKEGRRTWWETRYDLDRRLELLISNIEHYWFNGLKGIFRPEVISNELLEEFRPRFNDILHQNLPSRRQFGNPSMFTQIDNWILELILKLDPQDDHFGFMIEDLLYFIFDILLFQGEENAYDEIDFGVMHIQLEEQIRKFRAQLTEVETAHHTFLVVGNECHLFPWEKLSFMDSLSVSRIPSLGYLHDILKRFDYNLFPEISLNGNISMVLNPHGDLSRTETRFSCQFSKIAQEKKDSKLIVNSKPEESVFLQMLISSNVFVYLGHGGGEQYARLKEIKKCDSIAPSFLLGCSSAAMKYFKNLEPTGTAYAYLVGGCPLVLGNLWDVTDKDIDKFSEVVFDKINFFQRDSDISDGRNLALAVSSSRDVCHLEYLNGAAPIVYGLPMKFF</sequence>
<keyword evidence="4" id="KW-0159">Chromosome partition</keyword>
<dbReference type="Pfam" id="PF03568">
    <property type="entry name" value="Separin_C"/>
    <property type="match status" value="1"/>
</dbReference>
<dbReference type="GO" id="GO:0004197">
    <property type="term" value="F:cysteine-type endopeptidase activity"/>
    <property type="evidence" value="ECO:0007669"/>
    <property type="project" value="InterPro"/>
</dbReference>
<dbReference type="OrthoDB" id="10255632at2759"/>
<dbReference type="GO" id="GO:0044732">
    <property type="term" value="C:mitotic spindle pole body"/>
    <property type="evidence" value="ECO:0007669"/>
    <property type="project" value="TreeGrafter"/>
</dbReference>
<gene>
    <name evidence="6" type="ORF">ZYGR_0AI05390</name>
</gene>
<reference evidence="6 7" key="1">
    <citation type="submission" date="2016-08" db="EMBL/GenBank/DDBJ databases">
        <title>Draft genome sequence of allopolyploid Zygosaccharomyces rouxii.</title>
        <authorList>
            <person name="Watanabe J."/>
            <person name="Uehara K."/>
            <person name="Mogi Y."/>
            <person name="Tsukioka Y."/>
        </authorList>
    </citation>
    <scope>NUCLEOTIDE SEQUENCE [LARGE SCALE GENOMIC DNA]</scope>
    <source>
        <strain evidence="6 7">NBRC 110957</strain>
    </source>
</reference>
<evidence type="ECO:0000256" key="1">
    <source>
        <dbReference type="ARBA" id="ARBA00000451"/>
    </source>
</evidence>
<feature type="domain" description="Peptidase C50" evidence="5">
    <location>
        <begin position="1410"/>
        <end position="1509"/>
    </location>
</feature>
<accession>A0A1Q3ACB3</accession>
<dbReference type="GO" id="GO:0051307">
    <property type="term" value="P:meiotic chromosome separation"/>
    <property type="evidence" value="ECO:0007669"/>
    <property type="project" value="TreeGrafter"/>
</dbReference>
<dbReference type="GO" id="GO:0005737">
    <property type="term" value="C:cytoplasm"/>
    <property type="evidence" value="ECO:0007669"/>
    <property type="project" value="TreeGrafter"/>
</dbReference>
<evidence type="ECO:0000256" key="3">
    <source>
        <dbReference type="ARBA" id="ARBA00022801"/>
    </source>
</evidence>
<dbReference type="InterPro" id="IPR005314">
    <property type="entry name" value="Peptidase_C50"/>
</dbReference>
<dbReference type="EMBL" id="BDGX01000035">
    <property type="protein sequence ID" value="GAV53255.1"/>
    <property type="molecule type" value="Genomic_DNA"/>
</dbReference>
<dbReference type="EC" id="3.4.22.49" evidence="2"/>
<organism evidence="6 7">
    <name type="scientific">Zygosaccharomyces rouxii</name>
    <dbReference type="NCBI Taxonomy" id="4956"/>
    <lineage>
        <taxon>Eukaryota</taxon>
        <taxon>Fungi</taxon>
        <taxon>Dikarya</taxon>
        <taxon>Ascomycota</taxon>
        <taxon>Saccharomycotina</taxon>
        <taxon>Saccharomycetes</taxon>
        <taxon>Saccharomycetales</taxon>
        <taxon>Saccharomycetaceae</taxon>
        <taxon>Zygosaccharomyces</taxon>
    </lineage>
</organism>
<dbReference type="InterPro" id="IPR030397">
    <property type="entry name" value="SEPARIN_core_dom"/>
</dbReference>
<protein>
    <recommendedName>
        <fullName evidence="2">separase</fullName>
        <ecNumber evidence="2">3.4.22.49</ecNumber>
    </recommendedName>
</protein>
<evidence type="ECO:0000256" key="2">
    <source>
        <dbReference type="ARBA" id="ARBA00012489"/>
    </source>
</evidence>
<dbReference type="PROSITE" id="PS51700">
    <property type="entry name" value="SEPARIN"/>
    <property type="match status" value="1"/>
</dbReference>
<comment type="catalytic activity">
    <reaction evidence="1">
        <text>All bonds known to be hydrolyzed by this endopeptidase have arginine in P1 and an acidic residue in P4. P6 is often occupied by an acidic residue or by a hydroxy-amino-acid residue, the phosphorylation of which enhances cleavage.</text>
        <dbReference type="EC" id="3.4.22.49"/>
    </reaction>
</comment>
<dbReference type="GO" id="GO:0006508">
    <property type="term" value="P:proteolysis"/>
    <property type="evidence" value="ECO:0007669"/>
    <property type="project" value="InterPro"/>
</dbReference>
<dbReference type="GO" id="GO:0005634">
    <property type="term" value="C:nucleus"/>
    <property type="evidence" value="ECO:0007669"/>
    <property type="project" value="InterPro"/>
</dbReference>
<dbReference type="Proteomes" id="UP000187013">
    <property type="component" value="Unassembled WGS sequence"/>
</dbReference>
<dbReference type="PANTHER" id="PTHR12792:SF0">
    <property type="entry name" value="SEPARIN"/>
    <property type="match status" value="1"/>
</dbReference>
<keyword evidence="3" id="KW-0378">Hydrolase</keyword>
<evidence type="ECO:0000313" key="7">
    <source>
        <dbReference type="Proteomes" id="UP000187013"/>
    </source>
</evidence>
<proteinExistence type="predicted"/>